<feature type="compositionally biased region" description="Polar residues" evidence="1">
    <location>
        <begin position="788"/>
        <end position="797"/>
    </location>
</feature>
<feature type="compositionally biased region" description="Low complexity" evidence="1">
    <location>
        <begin position="775"/>
        <end position="787"/>
    </location>
</feature>
<dbReference type="RefSeq" id="WP_145062479.1">
    <property type="nucleotide sequence ID" value="NZ_CP036263.1"/>
</dbReference>
<evidence type="ECO:0000256" key="2">
    <source>
        <dbReference type="SAM" id="Phobius"/>
    </source>
</evidence>
<gene>
    <name evidence="3" type="ORF">HG15A2_41100</name>
</gene>
<evidence type="ECO:0000256" key="1">
    <source>
        <dbReference type="SAM" id="MobiDB-lite"/>
    </source>
</evidence>
<feature type="compositionally biased region" description="Acidic residues" evidence="1">
    <location>
        <begin position="952"/>
        <end position="971"/>
    </location>
</feature>
<dbReference type="AlphaFoldDB" id="A0A517N0V6"/>
<feature type="compositionally biased region" description="Gly residues" evidence="1">
    <location>
        <begin position="617"/>
        <end position="628"/>
    </location>
</feature>
<feature type="transmembrane region" description="Helical" evidence="2">
    <location>
        <begin position="75"/>
        <end position="93"/>
    </location>
</feature>
<keyword evidence="2" id="KW-0472">Membrane</keyword>
<keyword evidence="2" id="KW-1133">Transmembrane helix</keyword>
<feature type="region of interest" description="Disordered" evidence="1">
    <location>
        <begin position="546"/>
        <end position="1067"/>
    </location>
</feature>
<dbReference type="KEGG" id="amob:HG15A2_41100"/>
<feature type="compositionally biased region" description="Basic and acidic residues" evidence="1">
    <location>
        <begin position="716"/>
        <end position="726"/>
    </location>
</feature>
<dbReference type="OrthoDB" id="257350at2"/>
<proteinExistence type="predicted"/>
<accession>A0A517N0V6</accession>
<feature type="compositionally biased region" description="Low complexity" evidence="1">
    <location>
        <begin position="652"/>
        <end position="690"/>
    </location>
</feature>
<keyword evidence="2" id="KW-0812">Transmembrane</keyword>
<sequence length="1189" mass="126248">MPTVASPPSADEQSRVSLPAQHQEFIDKQVQKTRRGLKIVDLTAGLITLVIGVLLFLLTAAIIDHWIVPGGLGTIGRSLLFGGFLAGIAWHVWRSFLPLLRPINPIYAAQTIETNSPSLKNNLLNLLLFRGRKQPMAAQVYQAIQKQTADRLSESPMASVIDRSAVIKLGYALVAVVALCALYRVFSPKDPTATMGRVLAPWADIAAPSRVKINDISPGDASVARGERLDISAAILGMADNEPVELHYSSLDQQIVDSRLLMNRQGETDYYAVTLPPKRGGVSGRVTANGIGQDLKYWITAGDARSLEHRITVYSRPTIVVTGVRYEYPSYTGYPTQTSTDTGDVRAVEGTRVTLSAVSNLPLKSAHIDFAADGRRDLSMKVDGDRATATFTLKLQQDRRTPQHKSYALRMVTTSDRQNVDPAKYTIEVTPDYAPEIRILSPEEPEIEVRSDETVRIEVEARDPDFAVQQVELVGLEGEREIALGRLLEEDFPGKFNGGLPFTPEEAGLQPGDVLEYWATAHDNRRPEANLGVSAHRRMKIVGPAERPNIPDQEQQPNVNQEGGQGEQGEGGGEAGEAGQQGGGGEGGEAGENDPNAEGEGQPGEGGEGDNQDAQAGEGGQGGEGGGQNPDQQNAMNDQGTNQENGQGGGQQNQQGDSQDPQQQNQPNDAGDNGQQDQQPGDQQNQPQGGQPDGKGQQGGEQQDPVASDGSDDGEAFDRIAEHLEEQNGEASPQQENGNSAEQNDDPKAQQTPGEQSQTGDSQNNQPQEEGEAGEGAQPEEGGENQPAQPQGNQTGEAQEAPGEGGNQPDAAQPKPEGEGEQQQGEGSEGPDSNPNRNQGESGGGENPGEEQGTPQANPKKPEEKDGESQGHEADSEEPAESKDKKESDTEGGQSGDRSGEGQEGAGQQADDEGKGGAGQNTAAEEGANAANEPGEGETGQKPGDGAPADGETGESSEDQSGDGSEQEDGQGDQPGGEAGEGEQPEAGEVQDPQASQGESGKADPSQQPGDKDSQQEQGESTEPSKGDSGQTGQPNGQPSGASAGEGSDHGDTPPDGEIEAGDKANLDYANKQTDLVLEKLEDQLAKKDVDKDLLDKLGWDQQELRKFVDRWKNLKDRAEGNGEDAGEAETQLNQALRSLGLKGNGPRRFKSSVDKDKLRDLNEAYRNQAPLKYRDRVRAYVKGAASEK</sequence>
<dbReference type="Proteomes" id="UP000319852">
    <property type="component" value="Chromosome"/>
</dbReference>
<feature type="transmembrane region" description="Helical" evidence="2">
    <location>
        <begin position="39"/>
        <end position="63"/>
    </location>
</feature>
<feature type="compositionally biased region" description="Low complexity" evidence="1">
    <location>
        <begin position="629"/>
        <end position="645"/>
    </location>
</feature>
<feature type="compositionally biased region" description="Low complexity" evidence="1">
    <location>
        <begin position="920"/>
        <end position="934"/>
    </location>
</feature>
<dbReference type="EMBL" id="CP036263">
    <property type="protein sequence ID" value="QDT00769.1"/>
    <property type="molecule type" value="Genomic_DNA"/>
</dbReference>
<feature type="compositionally biased region" description="Basic and acidic residues" evidence="1">
    <location>
        <begin position="860"/>
        <end position="889"/>
    </location>
</feature>
<feature type="compositionally biased region" description="Polar residues" evidence="1">
    <location>
        <begin position="749"/>
        <end position="762"/>
    </location>
</feature>
<feature type="compositionally biased region" description="Low complexity" evidence="1">
    <location>
        <begin position="553"/>
        <end position="562"/>
    </location>
</feature>
<organism evidence="3 4">
    <name type="scientific">Adhaeretor mobilis</name>
    <dbReference type="NCBI Taxonomy" id="1930276"/>
    <lineage>
        <taxon>Bacteria</taxon>
        <taxon>Pseudomonadati</taxon>
        <taxon>Planctomycetota</taxon>
        <taxon>Planctomycetia</taxon>
        <taxon>Pirellulales</taxon>
        <taxon>Lacipirellulaceae</taxon>
        <taxon>Adhaeretor</taxon>
    </lineage>
</organism>
<evidence type="ECO:0000313" key="3">
    <source>
        <dbReference type="EMBL" id="QDT00769.1"/>
    </source>
</evidence>
<feature type="compositionally biased region" description="Gly residues" evidence="1">
    <location>
        <begin position="563"/>
        <end position="588"/>
    </location>
</feature>
<feature type="compositionally biased region" description="Polar residues" evidence="1">
    <location>
        <begin position="1016"/>
        <end position="1041"/>
    </location>
</feature>
<feature type="compositionally biased region" description="Polar residues" evidence="1">
    <location>
        <begin position="729"/>
        <end position="742"/>
    </location>
</feature>
<feature type="compositionally biased region" description="Polar residues" evidence="1">
    <location>
        <begin position="993"/>
        <end position="1009"/>
    </location>
</feature>
<reference evidence="3 4" key="1">
    <citation type="submission" date="2019-02" db="EMBL/GenBank/DDBJ databases">
        <title>Deep-cultivation of Planctomycetes and their phenomic and genomic characterization uncovers novel biology.</title>
        <authorList>
            <person name="Wiegand S."/>
            <person name="Jogler M."/>
            <person name="Boedeker C."/>
            <person name="Pinto D."/>
            <person name="Vollmers J."/>
            <person name="Rivas-Marin E."/>
            <person name="Kohn T."/>
            <person name="Peeters S.H."/>
            <person name="Heuer A."/>
            <person name="Rast P."/>
            <person name="Oberbeckmann S."/>
            <person name="Bunk B."/>
            <person name="Jeske O."/>
            <person name="Meyerdierks A."/>
            <person name="Storesund J.E."/>
            <person name="Kallscheuer N."/>
            <person name="Luecker S."/>
            <person name="Lage O.M."/>
            <person name="Pohl T."/>
            <person name="Merkel B.J."/>
            <person name="Hornburger P."/>
            <person name="Mueller R.-W."/>
            <person name="Bruemmer F."/>
            <person name="Labrenz M."/>
            <person name="Spormann A.M."/>
            <person name="Op den Camp H."/>
            <person name="Overmann J."/>
            <person name="Amann R."/>
            <person name="Jetten M.S.M."/>
            <person name="Mascher T."/>
            <person name="Medema M.H."/>
            <person name="Devos D.P."/>
            <person name="Kaster A.-K."/>
            <person name="Ovreas L."/>
            <person name="Rohde M."/>
            <person name="Galperin M.Y."/>
            <person name="Jogler C."/>
        </authorList>
    </citation>
    <scope>NUCLEOTIDE SEQUENCE [LARGE SCALE GENOMIC DNA]</scope>
    <source>
        <strain evidence="3 4">HG15A2</strain>
    </source>
</reference>
<protein>
    <submittedName>
        <fullName evidence="3">Uncharacterized protein</fullName>
    </submittedName>
</protein>
<keyword evidence="4" id="KW-1185">Reference proteome</keyword>
<name>A0A517N0V6_9BACT</name>
<feature type="transmembrane region" description="Helical" evidence="2">
    <location>
        <begin position="165"/>
        <end position="186"/>
    </location>
</feature>
<evidence type="ECO:0000313" key="4">
    <source>
        <dbReference type="Proteomes" id="UP000319852"/>
    </source>
</evidence>